<dbReference type="Gene3D" id="3.40.50.720">
    <property type="entry name" value="NAD(P)-binding Rossmann-like Domain"/>
    <property type="match status" value="1"/>
</dbReference>
<evidence type="ECO:0000313" key="4">
    <source>
        <dbReference type="EMBL" id="KAF2769637.1"/>
    </source>
</evidence>
<dbReference type="InterPro" id="IPR020904">
    <property type="entry name" value="Sc_DH/Rdtase_CS"/>
</dbReference>
<gene>
    <name evidence="4" type="ORF">EJ03DRAFT_389253</name>
</gene>
<dbReference type="PANTHER" id="PTHR43008">
    <property type="entry name" value="BENZIL REDUCTASE"/>
    <property type="match status" value="1"/>
</dbReference>
<evidence type="ECO:0000256" key="1">
    <source>
        <dbReference type="ARBA" id="ARBA00006484"/>
    </source>
</evidence>
<dbReference type="AlphaFoldDB" id="A0A6G1L9T6"/>
<dbReference type="PRINTS" id="PR00080">
    <property type="entry name" value="SDRFAMILY"/>
</dbReference>
<protein>
    <submittedName>
        <fullName evidence="4">Oxidoreductase</fullName>
    </submittedName>
</protein>
<dbReference type="PANTHER" id="PTHR43008:SF10">
    <property type="entry name" value="CHAIN DEHYDROGENASE_OXIDOREDUCTASE, PUTATIVE (AFU_ORTHOLOGUE AFUA_2G15740)-RELATED"/>
    <property type="match status" value="1"/>
</dbReference>
<proteinExistence type="inferred from homology"/>
<dbReference type="GO" id="GO:0050664">
    <property type="term" value="F:oxidoreductase activity, acting on NAD(P)H, oxygen as acceptor"/>
    <property type="evidence" value="ECO:0007669"/>
    <property type="project" value="TreeGrafter"/>
</dbReference>
<dbReference type="InterPro" id="IPR002347">
    <property type="entry name" value="SDR_fam"/>
</dbReference>
<reference evidence="4" key="1">
    <citation type="journal article" date="2020" name="Stud. Mycol.">
        <title>101 Dothideomycetes genomes: a test case for predicting lifestyles and emergence of pathogens.</title>
        <authorList>
            <person name="Haridas S."/>
            <person name="Albert R."/>
            <person name="Binder M."/>
            <person name="Bloem J."/>
            <person name="Labutti K."/>
            <person name="Salamov A."/>
            <person name="Andreopoulos B."/>
            <person name="Baker S."/>
            <person name="Barry K."/>
            <person name="Bills G."/>
            <person name="Bluhm B."/>
            <person name="Cannon C."/>
            <person name="Castanera R."/>
            <person name="Culley D."/>
            <person name="Daum C."/>
            <person name="Ezra D."/>
            <person name="Gonzalez J."/>
            <person name="Henrissat B."/>
            <person name="Kuo A."/>
            <person name="Liang C."/>
            <person name="Lipzen A."/>
            <person name="Lutzoni F."/>
            <person name="Magnuson J."/>
            <person name="Mondo S."/>
            <person name="Nolan M."/>
            <person name="Ohm R."/>
            <person name="Pangilinan J."/>
            <person name="Park H.-J."/>
            <person name="Ramirez L."/>
            <person name="Alfaro M."/>
            <person name="Sun H."/>
            <person name="Tritt A."/>
            <person name="Yoshinaga Y."/>
            <person name="Zwiers L.-H."/>
            <person name="Turgeon B."/>
            <person name="Goodwin S."/>
            <person name="Spatafora J."/>
            <person name="Crous P."/>
            <person name="Grigoriev I."/>
        </authorList>
    </citation>
    <scope>NUCLEOTIDE SEQUENCE</scope>
    <source>
        <strain evidence="4">CBS 116005</strain>
    </source>
</reference>
<keyword evidence="2" id="KW-0521">NADP</keyword>
<dbReference type="PRINTS" id="PR00081">
    <property type="entry name" value="GDHRDH"/>
</dbReference>
<organism evidence="4 5">
    <name type="scientific">Teratosphaeria nubilosa</name>
    <dbReference type="NCBI Taxonomy" id="161662"/>
    <lineage>
        <taxon>Eukaryota</taxon>
        <taxon>Fungi</taxon>
        <taxon>Dikarya</taxon>
        <taxon>Ascomycota</taxon>
        <taxon>Pezizomycotina</taxon>
        <taxon>Dothideomycetes</taxon>
        <taxon>Dothideomycetidae</taxon>
        <taxon>Mycosphaerellales</taxon>
        <taxon>Teratosphaeriaceae</taxon>
        <taxon>Teratosphaeria</taxon>
    </lineage>
</organism>
<dbReference type="SUPFAM" id="SSF51735">
    <property type="entry name" value="NAD(P)-binding Rossmann-fold domains"/>
    <property type="match status" value="1"/>
</dbReference>
<dbReference type="OrthoDB" id="1669814at2759"/>
<sequence length="291" mass="31143">MLLCAARVGNRYCSDTTTKVTTIHESQSSIAKALTAHDAMSTQRRFKRFELNGRVYVVTGGAGGLGVGIVKAIIEAGGKVHVLDWAAEPLADFHVMKEEKQQQEDLMAHIAAKHQRVDGLVAAAAVQNVKDALDWTEEETMHMLAVNVGGVSFSAIAAARQMEKYGCPGSIILIASMSALISNIGLKCHMYNASKAAVVQLGRSFAMELGQRINGMPVRVNSLCPGNILTPMLRKNFEDDPPLRAKMESLNLFGRISGVEEHVGPALLMLSDAGSFMTGTSVVVNGGYTAV</sequence>
<dbReference type="PROSITE" id="PS00061">
    <property type="entry name" value="ADH_SHORT"/>
    <property type="match status" value="1"/>
</dbReference>
<keyword evidence="3" id="KW-0560">Oxidoreductase</keyword>
<name>A0A6G1L9T6_9PEZI</name>
<evidence type="ECO:0000313" key="5">
    <source>
        <dbReference type="Proteomes" id="UP000799436"/>
    </source>
</evidence>
<accession>A0A6G1L9T6</accession>
<dbReference type="Pfam" id="PF13561">
    <property type="entry name" value="adh_short_C2"/>
    <property type="match status" value="1"/>
</dbReference>
<keyword evidence="5" id="KW-1185">Reference proteome</keyword>
<dbReference type="GO" id="GO:0016616">
    <property type="term" value="F:oxidoreductase activity, acting on the CH-OH group of donors, NAD or NADP as acceptor"/>
    <property type="evidence" value="ECO:0007669"/>
    <property type="project" value="UniProtKB-ARBA"/>
</dbReference>
<comment type="similarity">
    <text evidence="1">Belongs to the short-chain dehydrogenases/reductases (SDR) family.</text>
</comment>
<evidence type="ECO:0000256" key="3">
    <source>
        <dbReference type="ARBA" id="ARBA00023002"/>
    </source>
</evidence>
<dbReference type="EMBL" id="ML995832">
    <property type="protein sequence ID" value="KAF2769637.1"/>
    <property type="molecule type" value="Genomic_DNA"/>
</dbReference>
<dbReference type="Proteomes" id="UP000799436">
    <property type="component" value="Unassembled WGS sequence"/>
</dbReference>
<dbReference type="InterPro" id="IPR036291">
    <property type="entry name" value="NAD(P)-bd_dom_sf"/>
</dbReference>
<evidence type="ECO:0000256" key="2">
    <source>
        <dbReference type="ARBA" id="ARBA00022857"/>
    </source>
</evidence>